<proteinExistence type="inferred from homology"/>
<dbReference type="InterPro" id="IPR051790">
    <property type="entry name" value="Cytochrome_c-biogenesis_DsbD"/>
</dbReference>
<organism evidence="8 9">
    <name type="scientific">candidate division WOR-1 bacterium RIFOXYC12_FULL_54_18</name>
    <dbReference type="NCBI Taxonomy" id="1802584"/>
    <lineage>
        <taxon>Bacteria</taxon>
        <taxon>Bacillati</taxon>
        <taxon>Saganbacteria</taxon>
    </lineage>
</organism>
<comment type="caution">
    <text evidence="8">The sequence shown here is derived from an EMBL/GenBank/DDBJ whole genome shotgun (WGS) entry which is preliminary data.</text>
</comment>
<dbReference type="Pfam" id="PF02683">
    <property type="entry name" value="DsbD_TM"/>
    <property type="match status" value="1"/>
</dbReference>
<evidence type="ECO:0000259" key="7">
    <source>
        <dbReference type="Pfam" id="PF02683"/>
    </source>
</evidence>
<evidence type="ECO:0000256" key="5">
    <source>
        <dbReference type="ARBA" id="ARBA00023136"/>
    </source>
</evidence>
<evidence type="ECO:0000256" key="4">
    <source>
        <dbReference type="ARBA" id="ARBA00022989"/>
    </source>
</evidence>
<dbReference type="GO" id="GO:0017004">
    <property type="term" value="P:cytochrome complex assembly"/>
    <property type="evidence" value="ECO:0007669"/>
    <property type="project" value="InterPro"/>
</dbReference>
<name>A0A1F4T4D5_UNCSA</name>
<keyword evidence="3 6" id="KW-0812">Transmembrane</keyword>
<keyword evidence="5 6" id="KW-0472">Membrane</keyword>
<accession>A0A1F4T4D5</accession>
<feature type="transmembrane region" description="Helical" evidence="6">
    <location>
        <begin position="53"/>
        <end position="81"/>
    </location>
</feature>
<evidence type="ECO:0000256" key="1">
    <source>
        <dbReference type="ARBA" id="ARBA00004141"/>
    </source>
</evidence>
<evidence type="ECO:0000313" key="8">
    <source>
        <dbReference type="EMBL" id="OGC27612.1"/>
    </source>
</evidence>
<dbReference type="PANTHER" id="PTHR31272">
    <property type="entry name" value="CYTOCHROME C-TYPE BIOGENESIS PROTEIN HI_1454-RELATED"/>
    <property type="match status" value="1"/>
</dbReference>
<dbReference type="InterPro" id="IPR003834">
    <property type="entry name" value="Cyt_c_assmbl_TM_dom"/>
</dbReference>
<feature type="domain" description="Cytochrome C biogenesis protein transmembrane" evidence="7">
    <location>
        <begin position="6"/>
        <end position="220"/>
    </location>
</feature>
<evidence type="ECO:0000256" key="3">
    <source>
        <dbReference type="ARBA" id="ARBA00022692"/>
    </source>
</evidence>
<comment type="similarity">
    <text evidence="2">Belongs to the DsbD family.</text>
</comment>
<dbReference type="PANTHER" id="PTHR31272:SF4">
    <property type="entry name" value="CYTOCHROME C-TYPE BIOGENESIS PROTEIN HI_1454-RELATED"/>
    <property type="match status" value="1"/>
</dbReference>
<evidence type="ECO:0000256" key="2">
    <source>
        <dbReference type="ARBA" id="ARBA00006143"/>
    </source>
</evidence>
<keyword evidence="4 6" id="KW-1133">Transmembrane helix</keyword>
<sequence>MSNIPVLIAFIAGLLSFFSPCILPLIPSYILFLTGVTVKEYQVDINSARRKTLINALFFVLGFSLVFIALGATASAIGQVLMAYRSALRIAGGLMVIFLGLFLLRVINLSLLQTQFGLDLRLKPDGYLGAFIFGMGFSAAWVPCAGPILGSILVLASVSSSLNNGIILLVFYSMGVAVPFVLAAWLLDLAIVYIKKVQQLLGWIETVSGVLLILIGLMILTNSQQVVSTWLGR</sequence>
<dbReference type="GO" id="GO:0016020">
    <property type="term" value="C:membrane"/>
    <property type="evidence" value="ECO:0007669"/>
    <property type="project" value="UniProtKB-SubCell"/>
</dbReference>
<feature type="transmembrane region" description="Helical" evidence="6">
    <location>
        <begin position="200"/>
        <end position="220"/>
    </location>
</feature>
<evidence type="ECO:0000256" key="6">
    <source>
        <dbReference type="SAM" id="Phobius"/>
    </source>
</evidence>
<feature type="transmembrane region" description="Helical" evidence="6">
    <location>
        <begin position="87"/>
        <end position="107"/>
    </location>
</feature>
<dbReference type="EMBL" id="MEUG01000001">
    <property type="protein sequence ID" value="OGC27612.1"/>
    <property type="molecule type" value="Genomic_DNA"/>
</dbReference>
<comment type="subcellular location">
    <subcellularLocation>
        <location evidence="1">Membrane</location>
        <topology evidence="1">Multi-pass membrane protein</topology>
    </subcellularLocation>
</comment>
<gene>
    <name evidence="8" type="ORF">A3K49_01125</name>
</gene>
<dbReference type="Proteomes" id="UP000178602">
    <property type="component" value="Unassembled WGS sequence"/>
</dbReference>
<feature type="transmembrane region" description="Helical" evidence="6">
    <location>
        <begin position="128"/>
        <end position="154"/>
    </location>
</feature>
<evidence type="ECO:0000313" key="9">
    <source>
        <dbReference type="Proteomes" id="UP000178602"/>
    </source>
</evidence>
<reference evidence="8 9" key="1">
    <citation type="journal article" date="2016" name="Nat. Commun.">
        <title>Thousands of microbial genomes shed light on interconnected biogeochemical processes in an aquifer system.</title>
        <authorList>
            <person name="Anantharaman K."/>
            <person name="Brown C.T."/>
            <person name="Hug L.A."/>
            <person name="Sharon I."/>
            <person name="Castelle C.J."/>
            <person name="Probst A.J."/>
            <person name="Thomas B.C."/>
            <person name="Singh A."/>
            <person name="Wilkins M.J."/>
            <person name="Karaoz U."/>
            <person name="Brodie E.L."/>
            <person name="Williams K.H."/>
            <person name="Hubbard S.S."/>
            <person name="Banfield J.F."/>
        </authorList>
    </citation>
    <scope>NUCLEOTIDE SEQUENCE [LARGE SCALE GENOMIC DNA]</scope>
</reference>
<dbReference type="AlphaFoldDB" id="A0A1F4T4D5"/>
<feature type="transmembrane region" description="Helical" evidence="6">
    <location>
        <begin position="6"/>
        <end position="32"/>
    </location>
</feature>
<feature type="transmembrane region" description="Helical" evidence="6">
    <location>
        <begin position="166"/>
        <end position="193"/>
    </location>
</feature>
<protein>
    <recommendedName>
        <fullName evidence="7">Cytochrome C biogenesis protein transmembrane domain-containing protein</fullName>
    </recommendedName>
</protein>